<evidence type="ECO:0000256" key="2">
    <source>
        <dbReference type="ARBA" id="ARBA00022917"/>
    </source>
</evidence>
<dbReference type="Gene3D" id="3.30.70.1660">
    <property type="match status" value="1"/>
</dbReference>
<dbReference type="EMBL" id="CAFBOT010000129">
    <property type="protein sequence ID" value="CAB4992199.1"/>
    <property type="molecule type" value="Genomic_DNA"/>
</dbReference>
<dbReference type="Pfam" id="PF03462">
    <property type="entry name" value="PCRF"/>
    <property type="match status" value="1"/>
</dbReference>
<dbReference type="AlphaFoldDB" id="A0A6J7NN89"/>
<dbReference type="Pfam" id="PF00472">
    <property type="entry name" value="RF-1"/>
    <property type="match status" value="1"/>
</dbReference>
<dbReference type="GO" id="GO:0003747">
    <property type="term" value="F:translation release factor activity"/>
    <property type="evidence" value="ECO:0007669"/>
    <property type="project" value="InterPro"/>
</dbReference>
<evidence type="ECO:0000313" key="4">
    <source>
        <dbReference type="EMBL" id="CAB4992199.1"/>
    </source>
</evidence>
<sequence>MLLRMFTRWAERKAFAIEVGDISLGTEAGILSADFTVRGRYAYGMLTSERGTHRLVRISPFDNQGRRQTSFATIQVWPVLDDLDVEINESDIRMEVFRASGAGGQHVNKTSSAVRLIHEPTGLVASSQQERSQLQNRENALKRLRTMVAARIEEEREQELRTIAGKSATVGWGSQIRSYVMQPYQMVKDVRTDIESGNIAGVLDGDLDLFMEGFLRWRRANSES</sequence>
<name>A0A6J7NN89_9ZZZZ</name>
<dbReference type="Gene3D" id="3.30.160.20">
    <property type="match status" value="1"/>
</dbReference>
<dbReference type="InterPro" id="IPR000352">
    <property type="entry name" value="Pep_chain_release_fac_I"/>
</dbReference>
<evidence type="ECO:0000256" key="1">
    <source>
        <dbReference type="ARBA" id="ARBA00010835"/>
    </source>
</evidence>
<organism evidence="4">
    <name type="scientific">freshwater metagenome</name>
    <dbReference type="NCBI Taxonomy" id="449393"/>
    <lineage>
        <taxon>unclassified sequences</taxon>
        <taxon>metagenomes</taxon>
        <taxon>ecological metagenomes</taxon>
    </lineage>
</organism>
<proteinExistence type="inferred from homology"/>
<dbReference type="PANTHER" id="PTHR43116">
    <property type="entry name" value="PEPTIDE CHAIN RELEASE FACTOR 2"/>
    <property type="match status" value="1"/>
</dbReference>
<comment type="similarity">
    <text evidence="1">Belongs to the prokaryotic/mitochondrial release factor family.</text>
</comment>
<evidence type="ECO:0000259" key="3">
    <source>
        <dbReference type="PROSITE" id="PS00745"/>
    </source>
</evidence>
<keyword evidence="2" id="KW-0648">Protein biosynthesis</keyword>
<gene>
    <name evidence="4" type="ORF">UFOPK4000_00765</name>
</gene>
<dbReference type="InterPro" id="IPR045853">
    <property type="entry name" value="Pep_chain_release_fac_I_sf"/>
</dbReference>
<dbReference type="GO" id="GO:0005737">
    <property type="term" value="C:cytoplasm"/>
    <property type="evidence" value="ECO:0007669"/>
    <property type="project" value="UniProtKB-ARBA"/>
</dbReference>
<feature type="domain" description="Prokaryotic-type class I peptide chain release factors" evidence="3">
    <location>
        <begin position="98"/>
        <end position="114"/>
    </location>
</feature>
<dbReference type="PANTHER" id="PTHR43116:SF3">
    <property type="entry name" value="CLASS I PEPTIDE CHAIN RELEASE FACTOR"/>
    <property type="match status" value="1"/>
</dbReference>
<dbReference type="InterPro" id="IPR005139">
    <property type="entry name" value="PCRF"/>
</dbReference>
<accession>A0A6J7NN89</accession>
<reference evidence="4" key="1">
    <citation type="submission" date="2020-05" db="EMBL/GenBank/DDBJ databases">
        <authorList>
            <person name="Chiriac C."/>
            <person name="Salcher M."/>
            <person name="Ghai R."/>
            <person name="Kavagutti S V."/>
        </authorList>
    </citation>
    <scope>NUCLEOTIDE SEQUENCE</scope>
</reference>
<dbReference type="PROSITE" id="PS00745">
    <property type="entry name" value="RF_PROK_I"/>
    <property type="match status" value="1"/>
</dbReference>
<protein>
    <submittedName>
        <fullName evidence="4">Unannotated protein</fullName>
    </submittedName>
</protein>
<dbReference type="SUPFAM" id="SSF75620">
    <property type="entry name" value="Release factor"/>
    <property type="match status" value="1"/>
</dbReference>
<dbReference type="FunFam" id="3.30.160.20:FF:000004">
    <property type="entry name" value="Peptide chain release factor 1"/>
    <property type="match status" value="1"/>
</dbReference>